<dbReference type="PANTHER" id="PTHR21394">
    <property type="entry name" value="MAU2 CHROMATID COHESION FACTOR HOMOLOG"/>
    <property type="match status" value="1"/>
</dbReference>
<keyword evidence="4" id="KW-0498">Mitosis</keyword>
<keyword evidence="7" id="KW-0131">Cell cycle</keyword>
<keyword evidence="6" id="KW-0539">Nucleus</keyword>
<evidence type="ECO:0000256" key="2">
    <source>
        <dbReference type="ARBA" id="ARBA00008585"/>
    </source>
</evidence>
<keyword evidence="5" id="KW-0159">Chromosome partition</keyword>
<name>A0ABQ7H090_DUNSA</name>
<sequence length="234" mass="24865">MLAPAHLLAGQYAHAVEEWDYAAAHFQAVQQLANHAPTQLLASSFLALTLCCKPGSSAEDVEGAQAAVDALGDTYVELTSSPVGSRGAKGSEPLELVMAQIATALIKYRMGQHQEAHRRLSLALRAAHGRLVHHSLVSTCMTYLVPLLLQMGDLAAADSVVASAHLLARGSMRTTCQLHRLLEAVSLAMPRMDRAAKARADHEREAAQLQAQKAEACTSDAPGHAYVLNFGLGS</sequence>
<accession>A0ABQ7H090</accession>
<feature type="coiled-coil region" evidence="8">
    <location>
        <begin position="192"/>
        <end position="219"/>
    </location>
</feature>
<evidence type="ECO:0000256" key="7">
    <source>
        <dbReference type="ARBA" id="ARBA00023306"/>
    </source>
</evidence>
<dbReference type="Proteomes" id="UP000815325">
    <property type="component" value="Unassembled WGS sequence"/>
</dbReference>
<evidence type="ECO:0000256" key="3">
    <source>
        <dbReference type="ARBA" id="ARBA00022618"/>
    </source>
</evidence>
<evidence type="ECO:0000313" key="10">
    <source>
        <dbReference type="Proteomes" id="UP000815325"/>
    </source>
</evidence>
<organism evidence="9 10">
    <name type="scientific">Dunaliella salina</name>
    <name type="common">Green alga</name>
    <name type="synonym">Protococcus salinus</name>
    <dbReference type="NCBI Taxonomy" id="3046"/>
    <lineage>
        <taxon>Eukaryota</taxon>
        <taxon>Viridiplantae</taxon>
        <taxon>Chlorophyta</taxon>
        <taxon>core chlorophytes</taxon>
        <taxon>Chlorophyceae</taxon>
        <taxon>CS clade</taxon>
        <taxon>Chlamydomonadales</taxon>
        <taxon>Dunaliellaceae</taxon>
        <taxon>Dunaliella</taxon>
    </lineage>
</organism>
<evidence type="ECO:0000256" key="5">
    <source>
        <dbReference type="ARBA" id="ARBA00022829"/>
    </source>
</evidence>
<comment type="caution">
    <text evidence="9">The sequence shown here is derived from an EMBL/GenBank/DDBJ whole genome shotgun (WGS) entry which is preliminary data.</text>
</comment>
<protein>
    <submittedName>
        <fullName evidence="9">Uncharacterized protein</fullName>
    </submittedName>
</protein>
<keyword evidence="8" id="KW-0175">Coiled coil</keyword>
<comment type="subcellular location">
    <subcellularLocation>
        <location evidence="1">Nucleus</location>
    </subcellularLocation>
</comment>
<reference evidence="9" key="1">
    <citation type="submission" date="2017-08" db="EMBL/GenBank/DDBJ databases">
        <authorList>
            <person name="Polle J.E."/>
            <person name="Barry K."/>
            <person name="Cushman J."/>
            <person name="Schmutz J."/>
            <person name="Tran D."/>
            <person name="Hathwaick L.T."/>
            <person name="Yim W.C."/>
            <person name="Jenkins J."/>
            <person name="Mckie-Krisberg Z.M."/>
            <person name="Prochnik S."/>
            <person name="Lindquist E."/>
            <person name="Dockter R.B."/>
            <person name="Adam C."/>
            <person name="Molina H."/>
            <person name="Bunkerborg J."/>
            <person name="Jin E."/>
            <person name="Buchheim M."/>
            <person name="Magnuson J."/>
        </authorList>
    </citation>
    <scope>NUCLEOTIDE SEQUENCE</scope>
    <source>
        <strain evidence="9">CCAP 19/18</strain>
    </source>
</reference>
<evidence type="ECO:0000256" key="8">
    <source>
        <dbReference type="SAM" id="Coils"/>
    </source>
</evidence>
<gene>
    <name evidence="9" type="ORF">DUNSADRAFT_17360</name>
</gene>
<proteinExistence type="inferred from homology"/>
<dbReference type="EMBL" id="MU069519">
    <property type="protein sequence ID" value="KAF5840257.1"/>
    <property type="molecule type" value="Genomic_DNA"/>
</dbReference>
<evidence type="ECO:0000313" key="9">
    <source>
        <dbReference type="EMBL" id="KAF5840257.1"/>
    </source>
</evidence>
<keyword evidence="3" id="KW-0132">Cell division</keyword>
<dbReference type="InterPro" id="IPR019440">
    <property type="entry name" value="MAU2"/>
</dbReference>
<evidence type="ECO:0000256" key="6">
    <source>
        <dbReference type="ARBA" id="ARBA00023242"/>
    </source>
</evidence>
<comment type="similarity">
    <text evidence="2">Belongs to the SCC4/mau-2 family.</text>
</comment>
<keyword evidence="10" id="KW-1185">Reference proteome</keyword>
<evidence type="ECO:0000256" key="4">
    <source>
        <dbReference type="ARBA" id="ARBA00022776"/>
    </source>
</evidence>
<evidence type="ECO:0000256" key="1">
    <source>
        <dbReference type="ARBA" id="ARBA00004123"/>
    </source>
</evidence>